<dbReference type="GeneID" id="17356455"/>
<dbReference type="Proteomes" id="UP000008141">
    <property type="component" value="Unassembled WGS sequence"/>
</dbReference>
<accession>E1ZAK3</accession>
<sequence length="380" mass="39526">MHRKASRPSRGGRGQRGKAAADGGAADGLVAAPQPPLEGLCLVDLDALDCACPQRFYLPDSSFEKLADCFALVEGMRLPLHNQLLAARAAVLRQMFVAQAEEGGAGAGSTQEPVELSSAFSGCSLAQVATFLRLTYSPDHATAASLRAVHAHQEGLLAAVAGLAHRLDAAGLLAKIEAYLGERERARASAAASIPELLGSVQLAEACHLGGLGDTCLGLLATRLAAAGPFWGEQVSQGQLAKCSSDSLAWLACKMAGSVQAGAFAPPAVHGLRRGRRGAAGGYTWVVTHFSKQQGRITSPWVEEGLHYNVDCGKDMFTATTQNWGKTRMMPLSELNRSDRSYLAGDRLAVRVSIRVLPPSGGAAAAAIVQAPPAAVPGFA</sequence>
<dbReference type="KEGG" id="cvr:CHLNCDRAFT_143844"/>
<dbReference type="Gene3D" id="2.60.210.10">
    <property type="entry name" value="Apoptosis, Tumor Necrosis Factor Receptor Associated Protein 2, Chain A"/>
    <property type="match status" value="1"/>
</dbReference>
<evidence type="ECO:0000313" key="2">
    <source>
        <dbReference type="EMBL" id="EFN57079.1"/>
    </source>
</evidence>
<dbReference type="EMBL" id="GL433840">
    <property type="protein sequence ID" value="EFN57079.1"/>
    <property type="molecule type" value="Genomic_DNA"/>
</dbReference>
<feature type="region of interest" description="Disordered" evidence="1">
    <location>
        <begin position="1"/>
        <end position="27"/>
    </location>
</feature>
<feature type="compositionally biased region" description="Low complexity" evidence="1">
    <location>
        <begin position="17"/>
        <end position="27"/>
    </location>
</feature>
<dbReference type="InParanoid" id="E1ZAK3"/>
<proteinExistence type="predicted"/>
<evidence type="ECO:0000313" key="3">
    <source>
        <dbReference type="Proteomes" id="UP000008141"/>
    </source>
</evidence>
<dbReference type="AlphaFoldDB" id="E1ZAK3"/>
<dbReference type="InterPro" id="IPR008974">
    <property type="entry name" value="TRAF-like"/>
</dbReference>
<keyword evidence="3" id="KW-1185">Reference proteome</keyword>
<dbReference type="OrthoDB" id="507001at2759"/>
<evidence type="ECO:0008006" key="4">
    <source>
        <dbReference type="Google" id="ProtNLM"/>
    </source>
</evidence>
<reference evidence="2 3" key="1">
    <citation type="journal article" date="2010" name="Plant Cell">
        <title>The Chlorella variabilis NC64A genome reveals adaptation to photosymbiosis, coevolution with viruses, and cryptic sex.</title>
        <authorList>
            <person name="Blanc G."/>
            <person name="Duncan G."/>
            <person name="Agarkova I."/>
            <person name="Borodovsky M."/>
            <person name="Gurnon J."/>
            <person name="Kuo A."/>
            <person name="Lindquist E."/>
            <person name="Lucas S."/>
            <person name="Pangilinan J."/>
            <person name="Polle J."/>
            <person name="Salamov A."/>
            <person name="Terry A."/>
            <person name="Yamada T."/>
            <person name="Dunigan D.D."/>
            <person name="Grigoriev I.V."/>
            <person name="Claverie J.M."/>
            <person name="Van Etten J.L."/>
        </authorList>
    </citation>
    <scope>NUCLEOTIDE SEQUENCE [LARGE SCALE GENOMIC DNA]</scope>
    <source>
        <strain evidence="2 3">NC64A</strain>
    </source>
</reference>
<dbReference type="Gene3D" id="3.30.710.10">
    <property type="entry name" value="Potassium Channel Kv1.1, Chain A"/>
    <property type="match status" value="1"/>
</dbReference>
<name>E1ZAK3_CHLVA</name>
<organism evidence="3">
    <name type="scientific">Chlorella variabilis</name>
    <name type="common">Green alga</name>
    <dbReference type="NCBI Taxonomy" id="554065"/>
    <lineage>
        <taxon>Eukaryota</taxon>
        <taxon>Viridiplantae</taxon>
        <taxon>Chlorophyta</taxon>
        <taxon>core chlorophytes</taxon>
        <taxon>Trebouxiophyceae</taxon>
        <taxon>Chlorellales</taxon>
        <taxon>Chlorellaceae</taxon>
        <taxon>Chlorella clade</taxon>
        <taxon>Chlorella</taxon>
    </lineage>
</organism>
<protein>
    <recommendedName>
        <fullName evidence="4">BTB domain-containing protein</fullName>
    </recommendedName>
</protein>
<dbReference type="InterPro" id="IPR011333">
    <property type="entry name" value="SKP1/BTB/POZ_sf"/>
</dbReference>
<gene>
    <name evidence="2" type="ORF">CHLNCDRAFT_143844</name>
</gene>
<evidence type="ECO:0000256" key="1">
    <source>
        <dbReference type="SAM" id="MobiDB-lite"/>
    </source>
</evidence>
<dbReference type="RefSeq" id="XP_005849181.1">
    <property type="nucleotide sequence ID" value="XM_005849119.1"/>
</dbReference>
<dbReference type="SUPFAM" id="SSF49599">
    <property type="entry name" value="TRAF domain-like"/>
    <property type="match status" value="1"/>
</dbReference>